<name>A0A140L048_9FIRM</name>
<sequence>MSVIFAIGRLDIWWYSLISFVGKINCFLDLIKTSDVRKLRGRDHEGGENLALSFCGGGGMKVEYNHYWRRKSKRGFFCEGH</sequence>
<comment type="caution">
    <text evidence="1">The sequence shown here is derived from an EMBL/GenBank/DDBJ whole genome shotgun (WGS) entry which is preliminary data.</text>
</comment>
<evidence type="ECO:0000313" key="2">
    <source>
        <dbReference type="Proteomes" id="UP000070456"/>
    </source>
</evidence>
<organism evidence="1 2">
    <name type="scientific">Thermotalea metallivorans</name>
    <dbReference type="NCBI Taxonomy" id="520762"/>
    <lineage>
        <taxon>Bacteria</taxon>
        <taxon>Bacillati</taxon>
        <taxon>Bacillota</taxon>
        <taxon>Clostridia</taxon>
        <taxon>Peptostreptococcales</taxon>
        <taxon>Thermotaleaceae</taxon>
        <taxon>Thermotalea</taxon>
    </lineage>
</organism>
<dbReference type="STRING" id="520762.AN619_28450"/>
<accession>A0A140L048</accession>
<gene>
    <name evidence="1" type="ORF">AN619_28450</name>
</gene>
<dbReference type="Proteomes" id="UP000070456">
    <property type="component" value="Unassembled WGS sequence"/>
</dbReference>
<dbReference type="AlphaFoldDB" id="A0A140L048"/>
<proteinExistence type="predicted"/>
<keyword evidence="2" id="KW-1185">Reference proteome</keyword>
<reference evidence="1 2" key="1">
    <citation type="submission" date="2015-12" db="EMBL/GenBank/DDBJ databases">
        <title>Draft genome sequence of the thermoanaerobe Thermotalea metallivorans, an isolate from the runoff channel of the Great Artesian Basin, Australia.</title>
        <authorList>
            <person name="Patel B.K."/>
        </authorList>
    </citation>
    <scope>NUCLEOTIDE SEQUENCE [LARGE SCALE GENOMIC DNA]</scope>
    <source>
        <strain evidence="1 2">B2-1</strain>
    </source>
</reference>
<evidence type="ECO:0000313" key="1">
    <source>
        <dbReference type="EMBL" id="KXG73923.1"/>
    </source>
</evidence>
<dbReference type="EMBL" id="LOEE01000072">
    <property type="protein sequence ID" value="KXG73923.1"/>
    <property type="molecule type" value="Genomic_DNA"/>
</dbReference>
<protein>
    <submittedName>
        <fullName evidence="1">Uncharacterized protein</fullName>
    </submittedName>
</protein>